<reference evidence="3 4" key="1">
    <citation type="submission" date="2019-07" db="EMBL/GenBank/DDBJ databases">
        <authorList>
            <person name="Jastrzebski P J."/>
            <person name="Paukszto L."/>
            <person name="Jastrzebski P J."/>
        </authorList>
    </citation>
    <scope>NUCLEOTIDE SEQUENCE [LARGE SCALE GENOMIC DNA]</scope>
    <source>
        <strain evidence="3 4">WMS-il1</strain>
    </source>
</reference>
<dbReference type="AlphaFoldDB" id="A0A564YTM2"/>
<name>A0A564YTM2_HYMDI</name>
<accession>A0A564YTM2</accession>
<protein>
    <submittedName>
        <fullName evidence="3">Uncharacterized protein</fullName>
    </submittedName>
</protein>
<evidence type="ECO:0000313" key="1">
    <source>
        <dbReference type="EMBL" id="VUZ45874.1"/>
    </source>
</evidence>
<evidence type="ECO:0000313" key="2">
    <source>
        <dbReference type="EMBL" id="VUZ48823.1"/>
    </source>
</evidence>
<dbReference type="EMBL" id="CABIJS010000388">
    <property type="protein sequence ID" value="VUZ50621.1"/>
    <property type="molecule type" value="Genomic_DNA"/>
</dbReference>
<dbReference type="EMBL" id="CABIJS010000197">
    <property type="protein sequence ID" value="VUZ45874.1"/>
    <property type="molecule type" value="Genomic_DNA"/>
</dbReference>
<organism evidence="3 4">
    <name type="scientific">Hymenolepis diminuta</name>
    <name type="common">Rat tapeworm</name>
    <dbReference type="NCBI Taxonomy" id="6216"/>
    <lineage>
        <taxon>Eukaryota</taxon>
        <taxon>Metazoa</taxon>
        <taxon>Spiralia</taxon>
        <taxon>Lophotrochozoa</taxon>
        <taxon>Platyhelminthes</taxon>
        <taxon>Cestoda</taxon>
        <taxon>Eucestoda</taxon>
        <taxon>Cyclophyllidea</taxon>
        <taxon>Hymenolepididae</taxon>
        <taxon>Hymenolepis</taxon>
    </lineage>
</organism>
<sequence>MFSHVLIQVAHTKLSLFPVKNNARISVTGSYAFCSSPPFLSTLPSLSLSLSRASILVVTSLNTLLV</sequence>
<evidence type="ECO:0000313" key="4">
    <source>
        <dbReference type="Proteomes" id="UP000321570"/>
    </source>
</evidence>
<keyword evidence="4" id="KW-1185">Reference proteome</keyword>
<dbReference type="Proteomes" id="UP000321570">
    <property type="component" value="Unassembled WGS sequence"/>
</dbReference>
<dbReference type="EMBL" id="CABIJS010000310">
    <property type="protein sequence ID" value="VUZ48823.1"/>
    <property type="molecule type" value="Genomic_DNA"/>
</dbReference>
<proteinExistence type="predicted"/>
<gene>
    <name evidence="1" type="ORF">WMSIL1_LOCUS5779</name>
    <name evidence="2" type="ORF">WMSIL1_LOCUS8010</name>
    <name evidence="3" type="ORF">WMSIL1_LOCUS9566</name>
</gene>
<evidence type="ECO:0000313" key="3">
    <source>
        <dbReference type="EMBL" id="VUZ50621.1"/>
    </source>
</evidence>